<accession>R7ZQ84</accession>
<dbReference type="STRING" id="1232681.ADIS_3403"/>
<gene>
    <name evidence="1" type="ORF">ADIS_3403</name>
</gene>
<sequence length="42" mass="4797">MHCSRQIKDKIGYPSVNNTEKAGKVGRWLVVVNSFFCEIPDE</sequence>
<dbReference type="AlphaFoldDB" id="R7ZQ84"/>
<dbReference type="Proteomes" id="UP000013909">
    <property type="component" value="Unassembled WGS sequence"/>
</dbReference>
<proteinExistence type="predicted"/>
<organism evidence="1 2">
    <name type="scientific">Lunatimonas lonarensis</name>
    <dbReference type="NCBI Taxonomy" id="1232681"/>
    <lineage>
        <taxon>Bacteria</taxon>
        <taxon>Pseudomonadati</taxon>
        <taxon>Bacteroidota</taxon>
        <taxon>Cytophagia</taxon>
        <taxon>Cytophagales</taxon>
        <taxon>Cyclobacteriaceae</taxon>
    </lineage>
</organism>
<keyword evidence="2" id="KW-1185">Reference proteome</keyword>
<evidence type="ECO:0000313" key="1">
    <source>
        <dbReference type="EMBL" id="EON76275.1"/>
    </source>
</evidence>
<protein>
    <submittedName>
        <fullName evidence="1">Uncharacterized protein</fullName>
    </submittedName>
</protein>
<name>R7ZQ84_9BACT</name>
<evidence type="ECO:0000313" key="2">
    <source>
        <dbReference type="Proteomes" id="UP000013909"/>
    </source>
</evidence>
<reference evidence="1 2" key="1">
    <citation type="submission" date="2013-02" db="EMBL/GenBank/DDBJ databases">
        <title>A novel strain isolated from Lonar lake, Maharashtra, India.</title>
        <authorList>
            <person name="Singh A."/>
        </authorList>
    </citation>
    <scope>NUCLEOTIDE SEQUENCE [LARGE SCALE GENOMIC DNA]</scope>
    <source>
        <strain evidence="1 2">AK24</strain>
    </source>
</reference>
<comment type="caution">
    <text evidence="1">The sequence shown here is derived from an EMBL/GenBank/DDBJ whole genome shotgun (WGS) entry which is preliminary data.</text>
</comment>
<dbReference type="EMBL" id="AQHR01000088">
    <property type="protein sequence ID" value="EON76275.1"/>
    <property type="molecule type" value="Genomic_DNA"/>
</dbReference>